<feature type="signal peptide" evidence="2">
    <location>
        <begin position="1"/>
        <end position="22"/>
    </location>
</feature>
<dbReference type="PROSITE" id="PS51166">
    <property type="entry name" value="CBM20"/>
    <property type="match status" value="1"/>
</dbReference>
<dbReference type="OrthoDB" id="412849at2759"/>
<dbReference type="SMART" id="SM01065">
    <property type="entry name" value="CBM_2"/>
    <property type="match status" value="1"/>
</dbReference>
<sequence length="311" mass="34623">MLLSSRFLLSFFLQSFSGFFRAYFGFLRGHLLTEGFAPEGGRSRGGAPERRCRSMCRVGVLFELRHADTRPGEVVSVVGSRTEMGSWDCYTSGLQLRTGASCYPCWAMLAPVWVKPESLDGSMSSSMDRQLSEESAFSNYPGTPGPEREPAATSCGESGVVEDASAPDLPQVLHVEYKYVKDRRQLKDHEGPSIQWEDSIVNRSVTLPFEPGSIWIVSDSKFNDAREPPRITRTTLVEILAHSPTMHDGPHPPRLCQGRDELDMETRQSHPKDFPAPEWSGWEHEDDESSLHSGGTSFSQHTTSTLGIPMH</sequence>
<feature type="region of interest" description="Disordered" evidence="1">
    <location>
        <begin position="264"/>
        <end position="311"/>
    </location>
</feature>
<protein>
    <recommendedName>
        <fullName evidence="3">CBM20 domain-containing protein</fullName>
    </recommendedName>
</protein>
<gene>
    <name evidence="4" type="ORF">PGLA1383_LOCUS44846</name>
</gene>
<name>A0A813GM64_POLGL</name>
<reference evidence="4" key="1">
    <citation type="submission" date="2021-02" db="EMBL/GenBank/DDBJ databases">
        <authorList>
            <person name="Dougan E. K."/>
            <person name="Rhodes N."/>
            <person name="Thang M."/>
            <person name="Chan C."/>
        </authorList>
    </citation>
    <scope>NUCLEOTIDE SEQUENCE</scope>
</reference>
<dbReference type="Gene3D" id="2.60.40.10">
    <property type="entry name" value="Immunoglobulins"/>
    <property type="match status" value="1"/>
</dbReference>
<feature type="compositionally biased region" description="Polar residues" evidence="1">
    <location>
        <begin position="123"/>
        <end position="141"/>
    </location>
</feature>
<dbReference type="Proteomes" id="UP000654075">
    <property type="component" value="Unassembled WGS sequence"/>
</dbReference>
<keyword evidence="2" id="KW-0732">Signal</keyword>
<evidence type="ECO:0000256" key="2">
    <source>
        <dbReference type="SAM" id="SignalP"/>
    </source>
</evidence>
<keyword evidence="5" id="KW-1185">Reference proteome</keyword>
<comment type="caution">
    <text evidence="4">The sequence shown here is derived from an EMBL/GenBank/DDBJ whole genome shotgun (WGS) entry which is preliminary data.</text>
</comment>
<organism evidence="4 5">
    <name type="scientific">Polarella glacialis</name>
    <name type="common">Dinoflagellate</name>
    <dbReference type="NCBI Taxonomy" id="89957"/>
    <lineage>
        <taxon>Eukaryota</taxon>
        <taxon>Sar</taxon>
        <taxon>Alveolata</taxon>
        <taxon>Dinophyceae</taxon>
        <taxon>Suessiales</taxon>
        <taxon>Suessiaceae</taxon>
        <taxon>Polarella</taxon>
    </lineage>
</organism>
<dbReference type="InterPro" id="IPR013784">
    <property type="entry name" value="Carb-bd-like_fold"/>
</dbReference>
<feature type="region of interest" description="Disordered" evidence="1">
    <location>
        <begin position="123"/>
        <end position="163"/>
    </location>
</feature>
<dbReference type="GO" id="GO:2001070">
    <property type="term" value="F:starch binding"/>
    <property type="evidence" value="ECO:0007669"/>
    <property type="project" value="InterPro"/>
</dbReference>
<feature type="compositionally biased region" description="Polar residues" evidence="1">
    <location>
        <begin position="291"/>
        <end position="311"/>
    </location>
</feature>
<evidence type="ECO:0000256" key="1">
    <source>
        <dbReference type="SAM" id="MobiDB-lite"/>
    </source>
</evidence>
<dbReference type="AlphaFoldDB" id="A0A813GM64"/>
<evidence type="ECO:0000259" key="3">
    <source>
        <dbReference type="PROSITE" id="PS51166"/>
    </source>
</evidence>
<evidence type="ECO:0000313" key="5">
    <source>
        <dbReference type="Proteomes" id="UP000654075"/>
    </source>
</evidence>
<feature type="domain" description="CBM20" evidence="3">
    <location>
        <begin position="52"/>
        <end position="224"/>
    </location>
</feature>
<feature type="chain" id="PRO_5032451212" description="CBM20 domain-containing protein" evidence="2">
    <location>
        <begin position="23"/>
        <end position="311"/>
    </location>
</feature>
<dbReference type="EMBL" id="CAJNNV010029353">
    <property type="protein sequence ID" value="CAE8628182.1"/>
    <property type="molecule type" value="Genomic_DNA"/>
</dbReference>
<accession>A0A813GM64</accession>
<feature type="compositionally biased region" description="Basic and acidic residues" evidence="1">
    <location>
        <begin position="264"/>
        <end position="275"/>
    </location>
</feature>
<dbReference type="InterPro" id="IPR013783">
    <property type="entry name" value="Ig-like_fold"/>
</dbReference>
<dbReference type="SUPFAM" id="SSF49452">
    <property type="entry name" value="Starch-binding domain-like"/>
    <property type="match status" value="1"/>
</dbReference>
<proteinExistence type="predicted"/>
<evidence type="ECO:0000313" key="4">
    <source>
        <dbReference type="EMBL" id="CAE8628182.1"/>
    </source>
</evidence>
<dbReference type="InterPro" id="IPR002044">
    <property type="entry name" value="CBM20"/>
</dbReference>
<dbReference type="Pfam" id="PF00686">
    <property type="entry name" value="CBM_20"/>
    <property type="match status" value="1"/>
</dbReference>